<feature type="transmembrane region" description="Helical" evidence="6">
    <location>
        <begin position="12"/>
        <end position="32"/>
    </location>
</feature>
<dbReference type="RefSeq" id="WP_119853849.1">
    <property type="nucleotide sequence ID" value="NZ_QYSE01000005.1"/>
</dbReference>
<feature type="domain" description="HAMP" evidence="8">
    <location>
        <begin position="328"/>
        <end position="381"/>
    </location>
</feature>
<keyword evidence="5" id="KW-0175">Coiled coil</keyword>
<accession>A0A3A3EFI3</accession>
<evidence type="ECO:0000256" key="3">
    <source>
        <dbReference type="ARBA" id="ARBA00029447"/>
    </source>
</evidence>
<evidence type="ECO:0000313" key="9">
    <source>
        <dbReference type="EMBL" id="RJF33719.1"/>
    </source>
</evidence>
<dbReference type="Pfam" id="PF00672">
    <property type="entry name" value="HAMP"/>
    <property type="match status" value="1"/>
</dbReference>
<dbReference type="GO" id="GO:0006935">
    <property type="term" value="P:chemotaxis"/>
    <property type="evidence" value="ECO:0007669"/>
    <property type="project" value="InterPro"/>
</dbReference>
<name>A0A3A3EFI3_9GAMM</name>
<feature type="coiled-coil region" evidence="5">
    <location>
        <begin position="611"/>
        <end position="645"/>
    </location>
</feature>
<dbReference type="Gene3D" id="1.10.287.950">
    <property type="entry name" value="Methyl-accepting chemotaxis protein"/>
    <property type="match status" value="1"/>
</dbReference>
<protein>
    <submittedName>
        <fullName evidence="9">HAMP domain-containing protein</fullName>
    </submittedName>
</protein>
<dbReference type="PROSITE" id="PS50885">
    <property type="entry name" value="HAMP"/>
    <property type="match status" value="1"/>
</dbReference>
<evidence type="ECO:0000256" key="6">
    <source>
        <dbReference type="SAM" id="Phobius"/>
    </source>
</evidence>
<dbReference type="Pfam" id="PF08376">
    <property type="entry name" value="NIT"/>
    <property type="match status" value="1"/>
</dbReference>
<comment type="caution">
    <text evidence="9">The sequence shown here is derived from an EMBL/GenBank/DDBJ whole genome shotgun (WGS) entry which is preliminary data.</text>
</comment>
<evidence type="ECO:0000259" key="7">
    <source>
        <dbReference type="PROSITE" id="PS50111"/>
    </source>
</evidence>
<organism evidence="9 10">
    <name type="scientific">Pseudoalteromonas gelatinilytica</name>
    <dbReference type="NCBI Taxonomy" id="1703256"/>
    <lineage>
        <taxon>Bacteria</taxon>
        <taxon>Pseudomonadati</taxon>
        <taxon>Pseudomonadota</taxon>
        <taxon>Gammaproteobacteria</taxon>
        <taxon>Alteromonadales</taxon>
        <taxon>Pseudoalteromonadaceae</taxon>
        <taxon>Pseudoalteromonas</taxon>
    </lineage>
</organism>
<dbReference type="PRINTS" id="PR00260">
    <property type="entry name" value="CHEMTRNSDUCR"/>
</dbReference>
<keyword evidence="2 4" id="KW-0807">Transducer</keyword>
<evidence type="ECO:0000256" key="5">
    <source>
        <dbReference type="SAM" id="Coils"/>
    </source>
</evidence>
<feature type="domain" description="Methyl-accepting transducer" evidence="7">
    <location>
        <begin position="393"/>
        <end position="622"/>
    </location>
</feature>
<dbReference type="GO" id="GO:0016020">
    <property type="term" value="C:membrane"/>
    <property type="evidence" value="ECO:0007669"/>
    <property type="project" value="UniProtKB-SubCell"/>
</dbReference>
<dbReference type="InterPro" id="IPR003660">
    <property type="entry name" value="HAMP_dom"/>
</dbReference>
<proteinExistence type="inferred from homology"/>
<dbReference type="InterPro" id="IPR004089">
    <property type="entry name" value="MCPsignal_dom"/>
</dbReference>
<gene>
    <name evidence="9" type="ORF">D4741_17375</name>
</gene>
<dbReference type="GO" id="GO:0004888">
    <property type="term" value="F:transmembrane signaling receptor activity"/>
    <property type="evidence" value="ECO:0007669"/>
    <property type="project" value="InterPro"/>
</dbReference>
<dbReference type="Proteomes" id="UP000265938">
    <property type="component" value="Unassembled WGS sequence"/>
</dbReference>
<dbReference type="PROSITE" id="PS50111">
    <property type="entry name" value="CHEMOTAXIS_TRANSDUC_2"/>
    <property type="match status" value="1"/>
</dbReference>
<feature type="transmembrane region" description="Helical" evidence="6">
    <location>
        <begin position="304"/>
        <end position="327"/>
    </location>
</feature>
<comment type="subcellular location">
    <subcellularLocation>
        <location evidence="1">Membrane</location>
    </subcellularLocation>
</comment>
<evidence type="ECO:0000313" key="10">
    <source>
        <dbReference type="Proteomes" id="UP000265938"/>
    </source>
</evidence>
<dbReference type="InterPro" id="IPR013587">
    <property type="entry name" value="Nitrate/nitrite_sensing"/>
</dbReference>
<dbReference type="EMBL" id="QYSE01000005">
    <property type="protein sequence ID" value="RJF33719.1"/>
    <property type="molecule type" value="Genomic_DNA"/>
</dbReference>
<dbReference type="GO" id="GO:0007165">
    <property type="term" value="P:signal transduction"/>
    <property type="evidence" value="ECO:0007669"/>
    <property type="project" value="UniProtKB-KW"/>
</dbReference>
<evidence type="ECO:0000256" key="4">
    <source>
        <dbReference type="PROSITE-ProRule" id="PRU00284"/>
    </source>
</evidence>
<evidence type="ECO:0000256" key="1">
    <source>
        <dbReference type="ARBA" id="ARBA00004370"/>
    </source>
</evidence>
<dbReference type="PANTHER" id="PTHR32089">
    <property type="entry name" value="METHYL-ACCEPTING CHEMOTAXIS PROTEIN MCPB"/>
    <property type="match status" value="1"/>
</dbReference>
<dbReference type="AlphaFoldDB" id="A0A3A3EFI3"/>
<evidence type="ECO:0000259" key="8">
    <source>
        <dbReference type="PROSITE" id="PS50885"/>
    </source>
</evidence>
<keyword evidence="6" id="KW-0812">Transmembrane</keyword>
<dbReference type="PANTHER" id="PTHR32089:SF112">
    <property type="entry name" value="LYSOZYME-LIKE PROTEIN-RELATED"/>
    <property type="match status" value="1"/>
</dbReference>
<evidence type="ECO:0000256" key="2">
    <source>
        <dbReference type="ARBA" id="ARBA00023224"/>
    </source>
</evidence>
<reference evidence="9 10" key="1">
    <citation type="submission" date="2018-09" db="EMBL/GenBank/DDBJ databases">
        <title>Identification of marine bacteria producing industrial enzymes.</title>
        <authorList>
            <person name="Cheng T.H."/>
            <person name="Saidin J."/>
            <person name="Muhd D.D."/>
            <person name="Isa M.N.M."/>
            <person name="Bakar M.F.A."/>
            <person name="Ismail N."/>
        </authorList>
    </citation>
    <scope>NUCLEOTIDE SEQUENCE [LARGE SCALE GENOMIC DNA]</scope>
    <source>
        <strain evidence="9 10">MNAD 1.6</strain>
    </source>
</reference>
<dbReference type="SMART" id="SM00283">
    <property type="entry name" value="MA"/>
    <property type="match status" value="1"/>
</dbReference>
<dbReference type="SMART" id="SM00304">
    <property type="entry name" value="HAMP"/>
    <property type="match status" value="1"/>
</dbReference>
<sequence>MEFLRKISFQQALAAVIAFALVVMIAASYTVINESLARKSTVEKDAVFIREALMVDEIAHETAVERGLTAGLIGSGYSQNKERVAQQRLVVDKAFDKFVRYTQEQKLSSTLFKAVLAKHEVITTLRENVDKQQGQQAFVVYSDLNKFMLDVANRRVSQVKQSEAIASGLAIVEMSLLKERLGQVRGKVNGVLSSKSISESNQVLIRSYFHNIEETLFLLSLTLTNEADQKWLAELTSSKTYQDVKSIVEKLNQESGELAQSYPAPADWFAQSTELIGKIRKHILQKQQNLEALIEHSRSSAHTAVYATTGFAIILIGLFLAYGLFVIKSLARKVTRVRDVIGNIATSHDLGVRINDNSSDEIGAISRSVDELVDALTDLIRQVQQANNTSESSVKSLISFAKELSVRVENINSTTTTLHDNFTRLYSQIEQIAVSAEESSKNTTKANDLSASTKQIIGKNKASISSLSDLIQQAHEQSDALSAKTNSIQSVLDTISSIAEQTNLLALNAAIEAARAGEQGRGFAVVADEVRGLATRSQASTSEISSVLDDIKQQVQQLQVYMENTSESTQMVSDNSEKALTNIDILTDNISDVSRQTNTVSDAIELQSQLAEEASKASQDITANMHDVQNELTLLSKLIVDLENAQQRTSNAVNMFKVN</sequence>
<keyword evidence="6" id="KW-1133">Transmembrane helix</keyword>
<dbReference type="InterPro" id="IPR004090">
    <property type="entry name" value="Chemotax_Me-accpt_rcpt"/>
</dbReference>
<keyword evidence="6" id="KW-0472">Membrane</keyword>
<dbReference type="CDD" id="cd06225">
    <property type="entry name" value="HAMP"/>
    <property type="match status" value="1"/>
</dbReference>
<dbReference type="SUPFAM" id="SSF58104">
    <property type="entry name" value="Methyl-accepting chemotaxis protein (MCP) signaling domain"/>
    <property type="match status" value="1"/>
</dbReference>
<comment type="similarity">
    <text evidence="3">Belongs to the methyl-accepting chemotaxis (MCP) protein family.</text>
</comment>
<dbReference type="Pfam" id="PF00015">
    <property type="entry name" value="MCPsignal"/>
    <property type="match status" value="1"/>
</dbReference>